<organism evidence="3 4">
    <name type="scientific">Phyllotreta striolata</name>
    <name type="common">Striped flea beetle</name>
    <name type="synonym">Crioceris striolata</name>
    <dbReference type="NCBI Taxonomy" id="444603"/>
    <lineage>
        <taxon>Eukaryota</taxon>
        <taxon>Metazoa</taxon>
        <taxon>Ecdysozoa</taxon>
        <taxon>Arthropoda</taxon>
        <taxon>Hexapoda</taxon>
        <taxon>Insecta</taxon>
        <taxon>Pterygota</taxon>
        <taxon>Neoptera</taxon>
        <taxon>Endopterygota</taxon>
        <taxon>Coleoptera</taxon>
        <taxon>Polyphaga</taxon>
        <taxon>Cucujiformia</taxon>
        <taxon>Chrysomeloidea</taxon>
        <taxon>Chrysomelidae</taxon>
        <taxon>Galerucinae</taxon>
        <taxon>Alticini</taxon>
        <taxon>Phyllotreta</taxon>
    </lineage>
</organism>
<keyword evidence="2" id="KW-0732">Signal</keyword>
<evidence type="ECO:0000313" key="4">
    <source>
        <dbReference type="Proteomes" id="UP001153712"/>
    </source>
</evidence>
<dbReference type="OrthoDB" id="8032897at2759"/>
<evidence type="ECO:0000256" key="2">
    <source>
        <dbReference type="SAM" id="SignalP"/>
    </source>
</evidence>
<reference evidence="3" key="1">
    <citation type="submission" date="2022-01" db="EMBL/GenBank/DDBJ databases">
        <authorList>
            <person name="King R."/>
        </authorList>
    </citation>
    <scope>NUCLEOTIDE SEQUENCE</scope>
</reference>
<feature type="chain" id="PRO_5040226630" evidence="2">
    <location>
        <begin position="25"/>
        <end position="124"/>
    </location>
</feature>
<feature type="region of interest" description="Disordered" evidence="1">
    <location>
        <begin position="85"/>
        <end position="109"/>
    </location>
</feature>
<gene>
    <name evidence="3" type="ORF">PHYEVI_LOCUS7857</name>
</gene>
<dbReference type="AlphaFoldDB" id="A0A9N9TQY3"/>
<dbReference type="Proteomes" id="UP001153712">
    <property type="component" value="Chromosome 4"/>
</dbReference>
<accession>A0A9N9TQY3</accession>
<name>A0A9N9TQY3_PHYSR</name>
<proteinExistence type="predicted"/>
<evidence type="ECO:0000313" key="3">
    <source>
        <dbReference type="EMBL" id="CAG9861521.1"/>
    </source>
</evidence>
<dbReference type="EMBL" id="OU900097">
    <property type="protein sequence ID" value="CAG9861521.1"/>
    <property type="molecule type" value="Genomic_DNA"/>
</dbReference>
<feature type="signal peptide" evidence="2">
    <location>
        <begin position="1"/>
        <end position="24"/>
    </location>
</feature>
<evidence type="ECO:0000256" key="1">
    <source>
        <dbReference type="SAM" id="MobiDB-lite"/>
    </source>
</evidence>
<keyword evidence="4" id="KW-1185">Reference proteome</keyword>
<protein>
    <submittedName>
        <fullName evidence="3">Uncharacterized protein</fullName>
    </submittedName>
</protein>
<sequence length="124" mass="13925">MQDFYQFLFKCLFVLVAASVVVSAAPRLIDDPLEDPNQLSEIERSQLGPGLRNWQNMELLAQKLALAELQNSNQFQLRRQDFDAPNGFLPEALRRSTRGGSKSDGGGKRGSRCYFNAVSCWGKK</sequence>